<feature type="domain" description="NAD-dependent epimerase/dehydratase" evidence="2">
    <location>
        <begin position="6"/>
        <end position="237"/>
    </location>
</feature>
<accession>A0A161YVJ5</accession>
<dbReference type="Pfam" id="PF01370">
    <property type="entry name" value="Epimerase"/>
    <property type="match status" value="1"/>
</dbReference>
<organism evidence="3 4">
    <name type="scientific">Aeribacillus pallidus</name>
    <dbReference type="NCBI Taxonomy" id="33936"/>
    <lineage>
        <taxon>Bacteria</taxon>
        <taxon>Bacillati</taxon>
        <taxon>Bacillota</taxon>
        <taxon>Bacilli</taxon>
        <taxon>Bacillales</taxon>
        <taxon>Bacillaceae</taxon>
        <taxon>Aeribacillus</taxon>
    </lineage>
</organism>
<proteinExistence type="inferred from homology"/>
<dbReference type="EMBL" id="LWBR01000001">
    <property type="protein sequence ID" value="KZN98035.1"/>
    <property type="molecule type" value="Genomic_DNA"/>
</dbReference>
<dbReference type="AlphaFoldDB" id="A0A161YVJ5"/>
<dbReference type="Gene3D" id="3.40.50.720">
    <property type="entry name" value="NAD(P)-binding Rossmann-like Domain"/>
    <property type="match status" value="1"/>
</dbReference>
<sequence length="305" mass="34129">MKKQKVLVTGGCGFIGSRIVKKLLEKDFEVHVIDDLSTGNISNIPLDQVEFFHIDILHNDLEDLFSKFQYDYVIHQAAQTSVAFSVENIKTDAKINILGSINLIDLAIKYKVKKFIFASSAAVYGHPNELPITESHNTVPSSPYGLSKLTIEKYLDLAHDLYGLSYIILRYSNVFGPKQTAKGEGGVVSIFNECLKNNERPIIYGDGNQTRDFIFVDDVAEANIAAIYSNVSGIYNISSNEQISINKLLSIMNDISGKNLKPIFDSPRVGDIRDSLLSNDKANQYLMWKPKISLYDGLKMTLTIY</sequence>
<protein>
    <submittedName>
        <fullName evidence="3">UDP-glucose 4-epimerase</fullName>
    </submittedName>
</protein>
<evidence type="ECO:0000313" key="3">
    <source>
        <dbReference type="EMBL" id="KZN98035.1"/>
    </source>
</evidence>
<gene>
    <name evidence="3" type="ORF">AZI98_00400</name>
</gene>
<reference evidence="3 4" key="1">
    <citation type="submission" date="2016-04" db="EMBL/GenBank/DDBJ databases">
        <title>Draft genome sequence of Aeribacillus pallidus 8m3 from petroleum reservoir.</title>
        <authorList>
            <person name="Poltaraus A.B."/>
            <person name="Nazina T.N."/>
            <person name="Tourova T.P."/>
            <person name="Malakho S.M."/>
            <person name="Korshunova A.V."/>
            <person name="Sokolova D.S."/>
        </authorList>
    </citation>
    <scope>NUCLEOTIDE SEQUENCE [LARGE SCALE GENOMIC DNA]</scope>
    <source>
        <strain evidence="3 4">8m3</strain>
    </source>
</reference>
<dbReference type="InterPro" id="IPR001509">
    <property type="entry name" value="Epimerase_deHydtase"/>
</dbReference>
<keyword evidence="4" id="KW-1185">Reference proteome</keyword>
<dbReference type="Gene3D" id="3.90.25.10">
    <property type="entry name" value="UDP-galactose 4-epimerase, domain 1"/>
    <property type="match status" value="1"/>
</dbReference>
<evidence type="ECO:0000256" key="1">
    <source>
        <dbReference type="ARBA" id="ARBA00007637"/>
    </source>
</evidence>
<dbReference type="SUPFAM" id="SSF51735">
    <property type="entry name" value="NAD(P)-binding Rossmann-fold domains"/>
    <property type="match status" value="1"/>
</dbReference>
<evidence type="ECO:0000313" key="4">
    <source>
        <dbReference type="Proteomes" id="UP000076476"/>
    </source>
</evidence>
<dbReference type="Proteomes" id="UP000076476">
    <property type="component" value="Unassembled WGS sequence"/>
</dbReference>
<evidence type="ECO:0000259" key="2">
    <source>
        <dbReference type="Pfam" id="PF01370"/>
    </source>
</evidence>
<dbReference type="PANTHER" id="PTHR43000">
    <property type="entry name" value="DTDP-D-GLUCOSE 4,6-DEHYDRATASE-RELATED"/>
    <property type="match status" value="1"/>
</dbReference>
<comment type="similarity">
    <text evidence="1">Belongs to the NAD(P)-dependent epimerase/dehydratase family.</text>
</comment>
<dbReference type="RefSeq" id="WP_063386316.1">
    <property type="nucleotide sequence ID" value="NZ_LWBR01000001.1"/>
</dbReference>
<comment type="caution">
    <text evidence="3">The sequence shown here is derived from an EMBL/GenBank/DDBJ whole genome shotgun (WGS) entry which is preliminary data.</text>
</comment>
<dbReference type="STRING" id="33936.AZI98_00400"/>
<dbReference type="InterPro" id="IPR036291">
    <property type="entry name" value="NAD(P)-bd_dom_sf"/>
</dbReference>
<name>A0A161YVJ5_9BACI</name>
<dbReference type="OrthoDB" id="9771073at2"/>